<keyword evidence="2 5" id="KW-0689">Ribosomal protein</keyword>
<dbReference type="InterPro" id="IPR000271">
    <property type="entry name" value="Ribosomal_bL34"/>
</dbReference>
<dbReference type="NCBIfam" id="TIGR01030">
    <property type="entry name" value="rpmH_bact"/>
    <property type="match status" value="1"/>
</dbReference>
<feature type="region of interest" description="Disordered" evidence="4">
    <location>
        <begin position="1"/>
        <end position="42"/>
    </location>
</feature>
<evidence type="ECO:0000256" key="1">
    <source>
        <dbReference type="ARBA" id="ARBA00010111"/>
    </source>
</evidence>
<dbReference type="GeneID" id="33354628"/>
<feature type="compositionally biased region" description="Basic residues" evidence="4">
    <location>
        <begin position="28"/>
        <end position="42"/>
    </location>
</feature>
<dbReference type="GO" id="GO:1990904">
    <property type="term" value="C:ribonucleoprotein complex"/>
    <property type="evidence" value="ECO:0007669"/>
    <property type="project" value="UniProtKB-KW"/>
</dbReference>
<feature type="compositionally biased region" description="Basic residues" evidence="4">
    <location>
        <begin position="1"/>
        <end position="12"/>
    </location>
</feature>
<reference evidence="5" key="1">
    <citation type="journal article" date="2017" name="J. Phycol.">
        <title>Analysis of chloroplast genomes and a supermatrix inform reclassification of the Rhodomelaceae (Rhodophyta).</title>
        <authorList>
            <person name="Diaz-Tapia P."/>
            <person name="Maggs C.A."/>
            <person name="West J.A."/>
            <person name="Verbruggen H."/>
        </authorList>
    </citation>
    <scope>NUCLEOTIDE SEQUENCE</scope>
    <source>
        <strain evidence="5">JW3660</strain>
    </source>
</reference>
<name>A0A1Z1M6N6_BOSMO</name>
<organism evidence="5">
    <name type="scientific">Bostrychia moritziana</name>
    <name type="common">Red alga</name>
    <name type="synonym">Polysiphonia moritziana</name>
    <dbReference type="NCBI Taxonomy" id="103713"/>
    <lineage>
        <taxon>Eukaryota</taxon>
        <taxon>Rhodophyta</taxon>
        <taxon>Florideophyceae</taxon>
        <taxon>Rhodymeniophycidae</taxon>
        <taxon>Ceramiales</taxon>
        <taxon>Rhodomelaceae</taxon>
        <taxon>Bostrychia</taxon>
    </lineage>
</organism>
<dbReference type="Pfam" id="PF00468">
    <property type="entry name" value="Ribosomal_L34"/>
    <property type="match status" value="1"/>
</dbReference>
<protein>
    <submittedName>
        <fullName evidence="5">Ribosomal protein L34</fullName>
    </submittedName>
</protein>
<evidence type="ECO:0000256" key="4">
    <source>
        <dbReference type="SAM" id="MobiDB-lite"/>
    </source>
</evidence>
<dbReference type="AlphaFoldDB" id="A0A1Z1M6N6"/>
<dbReference type="Gene3D" id="1.10.287.3980">
    <property type="match status" value="1"/>
</dbReference>
<accession>A0A1Z1M6N6</accession>
<dbReference type="GO" id="GO:0006412">
    <property type="term" value="P:translation"/>
    <property type="evidence" value="ECO:0007669"/>
    <property type="project" value="InterPro"/>
</dbReference>
<keyword evidence="5" id="KW-0150">Chloroplast</keyword>
<dbReference type="GO" id="GO:0003735">
    <property type="term" value="F:structural constituent of ribosome"/>
    <property type="evidence" value="ECO:0007669"/>
    <property type="project" value="InterPro"/>
</dbReference>
<keyword evidence="3" id="KW-0687">Ribonucleoprotein</keyword>
<dbReference type="GO" id="GO:0005840">
    <property type="term" value="C:ribosome"/>
    <property type="evidence" value="ECO:0007669"/>
    <property type="project" value="UniProtKB-KW"/>
</dbReference>
<sequence length="42" mass="4918">MKTGSKLKRIKKSGFLSRMKTSSGKKIIQNKRNKKRKKLNIK</sequence>
<geneLocation type="chloroplast" evidence="5"/>
<keyword evidence="5" id="KW-0934">Plastid</keyword>
<dbReference type="RefSeq" id="YP_009393000.1">
    <property type="nucleotide sequence ID" value="NC_035266.1"/>
</dbReference>
<comment type="similarity">
    <text evidence="1">Belongs to the bacterial ribosomal protein bL34 family.</text>
</comment>
<evidence type="ECO:0000256" key="3">
    <source>
        <dbReference type="ARBA" id="ARBA00023274"/>
    </source>
</evidence>
<evidence type="ECO:0000313" key="5">
    <source>
        <dbReference type="EMBL" id="ARW61562.1"/>
    </source>
</evidence>
<gene>
    <name evidence="5" type="primary">rpl34</name>
</gene>
<proteinExistence type="inferred from homology"/>
<evidence type="ECO:0000256" key="2">
    <source>
        <dbReference type="ARBA" id="ARBA00022980"/>
    </source>
</evidence>
<dbReference type="EMBL" id="MF101419">
    <property type="protein sequence ID" value="ARW61562.1"/>
    <property type="molecule type" value="Genomic_DNA"/>
</dbReference>